<dbReference type="RefSeq" id="WP_137101550.1">
    <property type="nucleotide sequence ID" value="NZ_CP039865.1"/>
</dbReference>
<dbReference type="AlphaFoldDB" id="A0A4D7QW95"/>
<protein>
    <submittedName>
        <fullName evidence="1">DUF2867 domain-containing protein</fullName>
    </submittedName>
</protein>
<name>A0A4D7QW95_9HYPH</name>
<dbReference type="Proteomes" id="UP000298588">
    <property type="component" value="Chromosome"/>
</dbReference>
<evidence type="ECO:0000313" key="2">
    <source>
        <dbReference type="Proteomes" id="UP000298588"/>
    </source>
</evidence>
<gene>
    <name evidence="1" type="ORF">E8L99_21905</name>
</gene>
<dbReference type="OrthoDB" id="7058586at2"/>
<evidence type="ECO:0000313" key="1">
    <source>
        <dbReference type="EMBL" id="QCK88222.1"/>
    </source>
</evidence>
<reference evidence="1 2" key="1">
    <citation type="submission" date="2019-04" db="EMBL/GenBank/DDBJ databases">
        <title>Phreatobacter aquaticus sp. nov.</title>
        <authorList>
            <person name="Choi A."/>
            <person name="Baek K."/>
        </authorList>
    </citation>
    <scope>NUCLEOTIDE SEQUENCE [LARGE SCALE GENOMIC DNA]</scope>
    <source>
        <strain evidence="1 2">NMCR1094</strain>
    </source>
</reference>
<dbReference type="KEGG" id="paqt:E8L99_21905"/>
<sequence length="158" mass="17373">MQARAVTPDIDPGSLLAGAGFIDAFRIVVTDSAIDAPTAAERMMGRSPRWVTALLKLRNVIVRPLGLKGPVEQALPSTERIGIFPVISRSPERVVVGLDDRHLDFRAVIDVTILGNSRQITASTIVKTHNWLGRTYLATIMPFHRVIVRTMLEQVKAP</sequence>
<proteinExistence type="predicted"/>
<dbReference type="InterPro" id="IPR021295">
    <property type="entry name" value="DUF2867"/>
</dbReference>
<organism evidence="1 2">
    <name type="scientific">Phreatobacter aquaticus</name>
    <dbReference type="NCBI Taxonomy" id="2570229"/>
    <lineage>
        <taxon>Bacteria</taxon>
        <taxon>Pseudomonadati</taxon>
        <taxon>Pseudomonadota</taxon>
        <taxon>Alphaproteobacteria</taxon>
        <taxon>Hyphomicrobiales</taxon>
        <taxon>Phreatobacteraceae</taxon>
        <taxon>Phreatobacter</taxon>
    </lineage>
</organism>
<keyword evidence="2" id="KW-1185">Reference proteome</keyword>
<accession>A0A4D7QW95</accession>
<dbReference type="Pfam" id="PF11066">
    <property type="entry name" value="DUF2867"/>
    <property type="match status" value="1"/>
</dbReference>
<dbReference type="EMBL" id="CP039865">
    <property type="protein sequence ID" value="QCK88222.1"/>
    <property type="molecule type" value="Genomic_DNA"/>
</dbReference>